<evidence type="ECO:0000256" key="2">
    <source>
        <dbReference type="ARBA" id="ARBA00005683"/>
    </source>
</evidence>
<feature type="non-terminal residue" evidence="10">
    <location>
        <position position="136"/>
    </location>
</feature>
<dbReference type="EMBL" id="JASPKZ010008260">
    <property type="protein sequence ID" value="KAJ9580588.1"/>
    <property type="molecule type" value="Genomic_DNA"/>
</dbReference>
<keyword evidence="7" id="KW-1015">Disulfide bond</keyword>
<evidence type="ECO:0000313" key="10">
    <source>
        <dbReference type="EMBL" id="KAJ9580588.1"/>
    </source>
</evidence>
<evidence type="ECO:0000313" key="11">
    <source>
        <dbReference type="Proteomes" id="UP001233999"/>
    </source>
</evidence>
<feature type="region of interest" description="Disordered" evidence="9">
    <location>
        <begin position="1"/>
        <end position="26"/>
    </location>
</feature>
<dbReference type="SMART" id="SM00097">
    <property type="entry name" value="WNT1"/>
    <property type="match status" value="1"/>
</dbReference>
<name>A0AAD8E815_DIPPU</name>
<keyword evidence="11" id="KW-1185">Reference proteome</keyword>
<comment type="function">
    <text evidence="8">Ligand for members of the frizzled family of seven transmembrane receptors.</text>
</comment>
<evidence type="ECO:0000256" key="8">
    <source>
        <dbReference type="RuleBase" id="RU003500"/>
    </source>
</evidence>
<keyword evidence="5" id="KW-0272">Extracellular matrix</keyword>
<organism evidence="10 11">
    <name type="scientific">Diploptera punctata</name>
    <name type="common">Pacific beetle cockroach</name>
    <dbReference type="NCBI Taxonomy" id="6984"/>
    <lineage>
        <taxon>Eukaryota</taxon>
        <taxon>Metazoa</taxon>
        <taxon>Ecdysozoa</taxon>
        <taxon>Arthropoda</taxon>
        <taxon>Hexapoda</taxon>
        <taxon>Insecta</taxon>
        <taxon>Pterygota</taxon>
        <taxon>Neoptera</taxon>
        <taxon>Polyneoptera</taxon>
        <taxon>Dictyoptera</taxon>
        <taxon>Blattodea</taxon>
        <taxon>Blaberoidea</taxon>
        <taxon>Blaberidae</taxon>
        <taxon>Diplopterinae</taxon>
        <taxon>Diploptera</taxon>
    </lineage>
</organism>
<sequence length="136" mass="14847">YLGLTGVTPQLQQHQPAPESSEPLEDPQVAAARALCTSMPGLVGKQIDVCMQHPSTLRSVSDGARRGIQECQYQFRNERWNCTTRNDEQNVFGYILERGSKETAFIYAVTSAGVVHAVTQACIPPEISLIAAATTR</sequence>
<reference evidence="10" key="2">
    <citation type="submission" date="2023-05" db="EMBL/GenBank/DDBJ databases">
        <authorList>
            <person name="Fouks B."/>
        </authorList>
    </citation>
    <scope>NUCLEOTIDE SEQUENCE</scope>
    <source>
        <strain evidence="10">Stay&amp;Tobe</strain>
        <tissue evidence="10">Testes</tissue>
    </source>
</reference>
<dbReference type="AlphaFoldDB" id="A0AAD8E815"/>
<proteinExistence type="inferred from homology"/>
<dbReference type="InterPro" id="IPR005817">
    <property type="entry name" value="Wnt"/>
</dbReference>
<keyword evidence="6 8" id="KW-0879">Wnt signaling pathway</keyword>
<keyword evidence="3 8" id="KW-0217">Developmental protein</keyword>
<evidence type="ECO:0000256" key="1">
    <source>
        <dbReference type="ARBA" id="ARBA00004498"/>
    </source>
</evidence>
<evidence type="ECO:0000256" key="9">
    <source>
        <dbReference type="SAM" id="MobiDB-lite"/>
    </source>
</evidence>
<reference evidence="10" key="1">
    <citation type="journal article" date="2023" name="IScience">
        <title>Live-bearing cockroach genome reveals convergent evolutionary mechanisms linked to viviparity in insects and beyond.</title>
        <authorList>
            <person name="Fouks B."/>
            <person name="Harrison M.C."/>
            <person name="Mikhailova A.A."/>
            <person name="Marchal E."/>
            <person name="English S."/>
            <person name="Carruthers M."/>
            <person name="Jennings E.C."/>
            <person name="Chiamaka E.L."/>
            <person name="Frigard R.A."/>
            <person name="Pippel M."/>
            <person name="Attardo G.M."/>
            <person name="Benoit J.B."/>
            <person name="Bornberg-Bauer E."/>
            <person name="Tobe S.S."/>
        </authorList>
    </citation>
    <scope>NUCLEOTIDE SEQUENCE</scope>
    <source>
        <strain evidence="10">Stay&amp;Tobe</strain>
    </source>
</reference>
<evidence type="ECO:0000256" key="6">
    <source>
        <dbReference type="ARBA" id="ARBA00022687"/>
    </source>
</evidence>
<comment type="subcellular location">
    <subcellularLocation>
        <location evidence="1 8">Secreted</location>
        <location evidence="1 8">Extracellular space</location>
        <location evidence="1 8">Extracellular matrix</location>
    </subcellularLocation>
</comment>
<evidence type="ECO:0000256" key="5">
    <source>
        <dbReference type="ARBA" id="ARBA00022530"/>
    </source>
</evidence>
<dbReference type="Proteomes" id="UP001233999">
    <property type="component" value="Unassembled WGS sequence"/>
</dbReference>
<dbReference type="GO" id="GO:0045165">
    <property type="term" value="P:cell fate commitment"/>
    <property type="evidence" value="ECO:0007669"/>
    <property type="project" value="TreeGrafter"/>
</dbReference>
<comment type="caution">
    <text evidence="10">The sequence shown here is derived from an EMBL/GenBank/DDBJ whole genome shotgun (WGS) entry which is preliminary data.</text>
</comment>
<dbReference type="GO" id="GO:0030182">
    <property type="term" value="P:neuron differentiation"/>
    <property type="evidence" value="ECO:0007669"/>
    <property type="project" value="TreeGrafter"/>
</dbReference>
<comment type="similarity">
    <text evidence="2 8">Belongs to the Wnt family.</text>
</comment>
<evidence type="ECO:0000256" key="3">
    <source>
        <dbReference type="ARBA" id="ARBA00022473"/>
    </source>
</evidence>
<evidence type="ECO:0000256" key="7">
    <source>
        <dbReference type="ARBA" id="ARBA00023157"/>
    </source>
</evidence>
<keyword evidence="4" id="KW-0964">Secreted</keyword>
<dbReference type="Pfam" id="PF00110">
    <property type="entry name" value="wnt"/>
    <property type="match status" value="1"/>
</dbReference>
<dbReference type="GO" id="GO:0005109">
    <property type="term" value="F:frizzled binding"/>
    <property type="evidence" value="ECO:0007669"/>
    <property type="project" value="TreeGrafter"/>
</dbReference>
<accession>A0AAD8E815</accession>
<dbReference type="GO" id="GO:0005615">
    <property type="term" value="C:extracellular space"/>
    <property type="evidence" value="ECO:0007669"/>
    <property type="project" value="TreeGrafter"/>
</dbReference>
<protein>
    <recommendedName>
        <fullName evidence="8">Protein Wnt</fullName>
    </recommendedName>
</protein>
<dbReference type="GO" id="GO:0060070">
    <property type="term" value="P:canonical Wnt signaling pathway"/>
    <property type="evidence" value="ECO:0007669"/>
    <property type="project" value="TreeGrafter"/>
</dbReference>
<dbReference type="PANTHER" id="PTHR12027">
    <property type="entry name" value="WNT RELATED"/>
    <property type="match status" value="1"/>
</dbReference>
<dbReference type="GO" id="GO:0005125">
    <property type="term" value="F:cytokine activity"/>
    <property type="evidence" value="ECO:0007669"/>
    <property type="project" value="TreeGrafter"/>
</dbReference>
<gene>
    <name evidence="10" type="ORF">L9F63_024239</name>
</gene>
<evidence type="ECO:0000256" key="4">
    <source>
        <dbReference type="ARBA" id="ARBA00022525"/>
    </source>
</evidence>
<dbReference type="PANTHER" id="PTHR12027:SF70">
    <property type="entry name" value="PROTEIN WNT-16"/>
    <property type="match status" value="1"/>
</dbReference>